<name>A0A078AVW5_STYLE</name>
<keyword evidence="1" id="KW-0812">Transmembrane</keyword>
<reference evidence="2 3" key="1">
    <citation type="submission" date="2014-06" db="EMBL/GenBank/DDBJ databases">
        <authorList>
            <person name="Swart Estienne"/>
        </authorList>
    </citation>
    <scope>NUCLEOTIDE SEQUENCE [LARGE SCALE GENOMIC DNA]</scope>
    <source>
        <strain evidence="2 3">130c</strain>
    </source>
</reference>
<gene>
    <name evidence="2" type="primary">Contig5568.g5960</name>
    <name evidence="2" type="ORF">STYLEM_15680</name>
</gene>
<keyword evidence="1" id="KW-1133">Transmembrane helix</keyword>
<dbReference type="Proteomes" id="UP000039865">
    <property type="component" value="Unassembled WGS sequence"/>
</dbReference>
<dbReference type="AlphaFoldDB" id="A0A078AVW5"/>
<evidence type="ECO:0000313" key="3">
    <source>
        <dbReference type="Proteomes" id="UP000039865"/>
    </source>
</evidence>
<evidence type="ECO:0008006" key="4">
    <source>
        <dbReference type="Google" id="ProtNLM"/>
    </source>
</evidence>
<protein>
    <recommendedName>
        <fullName evidence="4">Transmembrane protein</fullName>
    </recommendedName>
</protein>
<organism evidence="2 3">
    <name type="scientific">Stylonychia lemnae</name>
    <name type="common">Ciliate</name>
    <dbReference type="NCBI Taxonomy" id="5949"/>
    <lineage>
        <taxon>Eukaryota</taxon>
        <taxon>Sar</taxon>
        <taxon>Alveolata</taxon>
        <taxon>Ciliophora</taxon>
        <taxon>Intramacronucleata</taxon>
        <taxon>Spirotrichea</taxon>
        <taxon>Stichotrichia</taxon>
        <taxon>Sporadotrichida</taxon>
        <taxon>Oxytrichidae</taxon>
        <taxon>Stylonychinae</taxon>
        <taxon>Stylonychia</taxon>
    </lineage>
</organism>
<keyword evidence="1" id="KW-0472">Membrane</keyword>
<evidence type="ECO:0000256" key="1">
    <source>
        <dbReference type="SAM" id="Phobius"/>
    </source>
</evidence>
<proteinExistence type="predicted"/>
<feature type="transmembrane region" description="Helical" evidence="1">
    <location>
        <begin position="12"/>
        <end position="33"/>
    </location>
</feature>
<keyword evidence="3" id="KW-1185">Reference proteome</keyword>
<accession>A0A078AVW5</accession>
<sequence>MPDDPELQYKVGWLTVAVTLGNLLINMSYMTYLSIKKLTISIKSCARVTKTKYQTVKKKHFPIIQQFFLTNLTLKSNNKQIIQIIKTQNKYNATKNNKKAFQNINTPKGGNAQGPEISQVLDLTNYNYTNNEDIFMLSEQSNGDGFFNLKRRFEKDDTAFVNSEVFYLSNEDDLQIMSPEYKYKDKLQILPIRKLDNQNQENIEVVQNSSNNFSQLQDDNIFMDSPQSNKFSEDNGQKFNRMRNNSSSQNTLFREDEIILFKTKEQYLNTMSFQQQYY</sequence>
<evidence type="ECO:0000313" key="2">
    <source>
        <dbReference type="EMBL" id="CDW86585.1"/>
    </source>
</evidence>
<dbReference type="InParanoid" id="A0A078AVW5"/>
<dbReference type="EMBL" id="CCKQ01014796">
    <property type="protein sequence ID" value="CDW86585.1"/>
    <property type="molecule type" value="Genomic_DNA"/>
</dbReference>